<feature type="binding site" evidence="21">
    <location>
        <position position="306"/>
    </location>
    <ligand>
        <name>Mg(2+)</name>
        <dbReference type="ChEBI" id="CHEBI:18420"/>
        <label>1</label>
    </ligand>
</feature>
<feature type="active site" evidence="19">
    <location>
        <position position="331"/>
    </location>
</feature>
<comment type="pathway">
    <text evidence="17">Glycan biosynthesis.</text>
</comment>
<dbReference type="GO" id="GO:0005829">
    <property type="term" value="C:cytosol"/>
    <property type="evidence" value="ECO:0007669"/>
    <property type="project" value="TreeGrafter"/>
</dbReference>
<dbReference type="Pfam" id="PF01820">
    <property type="entry name" value="Dala_Dala_lig_N"/>
    <property type="match status" value="1"/>
</dbReference>
<feature type="binding site" evidence="21">
    <location>
        <position position="320"/>
    </location>
    <ligand>
        <name>Mg(2+)</name>
        <dbReference type="ChEBI" id="CHEBI:18420"/>
        <label>1</label>
    </ligand>
</feature>
<dbReference type="GO" id="GO:0071555">
    <property type="term" value="P:cell wall organization"/>
    <property type="evidence" value="ECO:0007669"/>
    <property type="project" value="UniProtKB-KW"/>
</dbReference>
<dbReference type="PROSITE" id="PS00843">
    <property type="entry name" value="DALA_DALA_LIGASE_1"/>
    <property type="match status" value="1"/>
</dbReference>
<feature type="binding site" evidence="20">
    <location>
        <begin position="319"/>
        <end position="320"/>
    </location>
    <ligand>
        <name>ATP</name>
        <dbReference type="ChEBI" id="CHEBI:30616"/>
    </ligand>
</feature>
<comment type="caution">
    <text evidence="24">The sequence shown here is derived from an EMBL/GenBank/DDBJ whole genome shotgun (WGS) entry which is preliminary data.</text>
</comment>
<evidence type="ECO:0000256" key="18">
    <source>
        <dbReference type="HAMAP-Rule" id="MF_00047"/>
    </source>
</evidence>
<dbReference type="InterPro" id="IPR011761">
    <property type="entry name" value="ATP-grasp"/>
</dbReference>
<evidence type="ECO:0000256" key="5">
    <source>
        <dbReference type="ARBA" id="ARBA00010871"/>
    </source>
</evidence>
<evidence type="ECO:0000256" key="4">
    <source>
        <dbReference type="ARBA" id="ARBA00004752"/>
    </source>
</evidence>
<evidence type="ECO:0000313" key="24">
    <source>
        <dbReference type="EMBL" id="RXT44188.1"/>
    </source>
</evidence>
<dbReference type="PANTHER" id="PTHR23132">
    <property type="entry name" value="D-ALANINE--D-ALANINE LIGASE"/>
    <property type="match status" value="1"/>
</dbReference>
<dbReference type="EMBL" id="MZXW01000024">
    <property type="protein sequence ID" value="RXT44188.1"/>
    <property type="molecule type" value="Genomic_DNA"/>
</dbReference>
<comment type="cofactor">
    <cofactor evidence="21">
        <name>Mg(2+)</name>
        <dbReference type="ChEBI" id="CHEBI:18420"/>
    </cofactor>
    <cofactor evidence="21">
        <name>Mn(2+)</name>
        <dbReference type="ChEBI" id="CHEBI:29035"/>
    </cofactor>
    <text evidence="21">Binds 2 magnesium or manganese ions per subunit.</text>
</comment>
<evidence type="ECO:0000256" key="11">
    <source>
        <dbReference type="ARBA" id="ARBA00022842"/>
    </source>
</evidence>
<feature type="binding site" evidence="20">
    <location>
        <position position="140"/>
    </location>
    <ligand>
        <name>ATP</name>
        <dbReference type="ChEBI" id="CHEBI:30616"/>
    </ligand>
</feature>
<evidence type="ECO:0000256" key="13">
    <source>
        <dbReference type="ARBA" id="ARBA00022984"/>
    </source>
</evidence>
<keyword evidence="13 18" id="KW-0573">Peptidoglycan synthesis</keyword>
<proteinExistence type="inferred from homology"/>
<evidence type="ECO:0000256" key="21">
    <source>
        <dbReference type="PIRSR" id="PIRSR039102-3"/>
    </source>
</evidence>
<dbReference type="FunFam" id="3.30.470.20:FF:000008">
    <property type="entry name" value="D-alanine--D-alanine ligase"/>
    <property type="match status" value="1"/>
</dbReference>
<dbReference type="GO" id="GO:0009252">
    <property type="term" value="P:peptidoglycan biosynthetic process"/>
    <property type="evidence" value="ECO:0007669"/>
    <property type="project" value="UniProtKB-UniRule"/>
</dbReference>
<accession>A0A4Q1UYW1</accession>
<evidence type="ECO:0000256" key="19">
    <source>
        <dbReference type="PIRSR" id="PIRSR039102-1"/>
    </source>
</evidence>
<dbReference type="InterPro" id="IPR011127">
    <property type="entry name" value="Dala_Dala_lig_N"/>
</dbReference>
<evidence type="ECO:0000256" key="16">
    <source>
        <dbReference type="ARBA" id="ARBA00047614"/>
    </source>
</evidence>
<evidence type="ECO:0000256" key="8">
    <source>
        <dbReference type="ARBA" id="ARBA00022723"/>
    </source>
</evidence>
<keyword evidence="12 18" id="KW-0133">Cell shape</keyword>
<keyword evidence="9 20" id="KW-0547">Nucleotide-binding</keyword>
<dbReference type="PANTHER" id="PTHR23132:SF25">
    <property type="entry name" value="D-ALANINE--D-ALANINE LIGASE A"/>
    <property type="match status" value="1"/>
</dbReference>
<keyword evidence="15 18" id="KW-0961">Cell wall biogenesis/degradation</keyword>
<evidence type="ECO:0000256" key="6">
    <source>
        <dbReference type="ARBA" id="ARBA00022490"/>
    </source>
</evidence>
<evidence type="ECO:0000259" key="23">
    <source>
        <dbReference type="PROSITE" id="PS50975"/>
    </source>
</evidence>
<dbReference type="Pfam" id="PF07478">
    <property type="entry name" value="Dala_Dala_lig_C"/>
    <property type="match status" value="1"/>
</dbReference>
<feature type="binding site" evidence="20">
    <location>
        <begin position="193"/>
        <end position="194"/>
    </location>
    <ligand>
        <name>ATP</name>
        <dbReference type="ChEBI" id="CHEBI:30616"/>
    </ligand>
</feature>
<feature type="domain" description="ATP-grasp" evidence="23">
    <location>
        <begin position="144"/>
        <end position="353"/>
    </location>
</feature>
<dbReference type="PROSITE" id="PS50975">
    <property type="entry name" value="ATP_GRASP"/>
    <property type="match status" value="1"/>
</dbReference>
<organism evidence="24 25">
    <name type="scientific">Bradyrhizobium betae</name>
    <dbReference type="NCBI Taxonomy" id="244734"/>
    <lineage>
        <taxon>Bacteria</taxon>
        <taxon>Pseudomonadati</taxon>
        <taxon>Pseudomonadota</taxon>
        <taxon>Alphaproteobacteria</taxon>
        <taxon>Hyphomicrobiales</taxon>
        <taxon>Nitrobacteraceae</taxon>
        <taxon>Bradyrhizobium</taxon>
    </lineage>
</organism>
<evidence type="ECO:0000256" key="12">
    <source>
        <dbReference type="ARBA" id="ARBA00022960"/>
    </source>
</evidence>
<comment type="catalytic activity">
    <reaction evidence="16 18">
        <text>2 D-alanine + ATP = D-alanyl-D-alanine + ADP + phosphate + H(+)</text>
        <dbReference type="Rhea" id="RHEA:11224"/>
        <dbReference type="ChEBI" id="CHEBI:15378"/>
        <dbReference type="ChEBI" id="CHEBI:30616"/>
        <dbReference type="ChEBI" id="CHEBI:43474"/>
        <dbReference type="ChEBI" id="CHEBI:57416"/>
        <dbReference type="ChEBI" id="CHEBI:57822"/>
        <dbReference type="ChEBI" id="CHEBI:456216"/>
        <dbReference type="EC" id="6.3.2.4"/>
    </reaction>
</comment>
<dbReference type="OrthoDB" id="9813261at2"/>
<dbReference type="GO" id="GO:0046872">
    <property type="term" value="F:metal ion binding"/>
    <property type="evidence" value="ECO:0007669"/>
    <property type="project" value="UniProtKB-KW"/>
</dbReference>
<sequence length="371" mass="40540">MVDKIRVVVLYGGRSGEHEVSLKSAASVLHHLDRTRFEVIPVSIDKEGRWQWNDLHTLDQANAASLTILAGAPEMRLARGADGRGVLMPIAPGDPIEIDVVFPVMHGPLCEDGAVQGLLELADVAYVGSGVLASAVSMDKDVAKRLAEFAGIPVAPYRVLTRKAFVQDRSASLAKAVEGLSLPVFVKPCNMGSSVGIHKVKTWDALGAALDDAFRYDVKVLVEQGIDAREIEVAVLEGETLFASVASELNPNAHHEFYSYEAKYLDPDGARVDLPARLDAPQMERVRSLATQVFAALECSGFARVDFFLDRQTGKFCFNEINTLPGFTSISMYPKMMEASGVPYAELLTRLVDLALDRHRQRQLLERGYAS</sequence>
<feature type="binding site" evidence="20">
    <location>
        <begin position="185"/>
        <end position="187"/>
    </location>
    <ligand>
        <name>ATP</name>
        <dbReference type="ChEBI" id="CHEBI:30616"/>
    </ligand>
</feature>
<dbReference type="EC" id="6.3.2.4" evidence="18"/>
<reference evidence="24 25" key="1">
    <citation type="submission" date="2017-03" db="EMBL/GenBank/DDBJ databases">
        <authorList>
            <person name="Safronova V.I."/>
            <person name="Sazanova A.L."/>
            <person name="Chirak E.R."/>
        </authorList>
    </citation>
    <scope>NUCLEOTIDE SEQUENCE [LARGE SCALE GENOMIC DNA]</scope>
    <source>
        <strain evidence="24 25">Opo-243</strain>
    </source>
</reference>
<evidence type="ECO:0000256" key="10">
    <source>
        <dbReference type="ARBA" id="ARBA00022840"/>
    </source>
</evidence>
<evidence type="ECO:0000313" key="25">
    <source>
        <dbReference type="Proteomes" id="UP000290819"/>
    </source>
</evidence>
<dbReference type="GO" id="GO:0008360">
    <property type="term" value="P:regulation of cell shape"/>
    <property type="evidence" value="ECO:0007669"/>
    <property type="project" value="UniProtKB-KW"/>
</dbReference>
<evidence type="ECO:0000256" key="1">
    <source>
        <dbReference type="ARBA" id="ARBA00001936"/>
    </source>
</evidence>
<dbReference type="InterPro" id="IPR000291">
    <property type="entry name" value="D-Ala_lig_Van_CS"/>
</dbReference>
<dbReference type="HAMAP" id="MF_00047">
    <property type="entry name" value="Dala_Dala_lig"/>
    <property type="match status" value="1"/>
</dbReference>
<evidence type="ECO:0000256" key="22">
    <source>
        <dbReference type="PROSITE-ProRule" id="PRU00409"/>
    </source>
</evidence>
<gene>
    <name evidence="18" type="primary">ddl</name>
    <name evidence="24" type="ORF">B5V03_21555</name>
</gene>
<dbReference type="AlphaFoldDB" id="A0A4Q1UYW1"/>
<evidence type="ECO:0000256" key="2">
    <source>
        <dbReference type="ARBA" id="ARBA00003921"/>
    </source>
</evidence>
<dbReference type="InterPro" id="IPR016185">
    <property type="entry name" value="PreATP-grasp_dom_sf"/>
</dbReference>
<dbReference type="UniPathway" id="UPA00219"/>
<dbReference type="PROSITE" id="PS00844">
    <property type="entry name" value="DALA_DALA_LIGASE_2"/>
    <property type="match status" value="1"/>
</dbReference>
<evidence type="ECO:0000256" key="3">
    <source>
        <dbReference type="ARBA" id="ARBA00004496"/>
    </source>
</evidence>
<dbReference type="InterPro" id="IPR005905">
    <property type="entry name" value="D_ala_D_ala"/>
</dbReference>
<evidence type="ECO:0000256" key="14">
    <source>
        <dbReference type="ARBA" id="ARBA00023211"/>
    </source>
</evidence>
<feature type="active site" evidence="19">
    <location>
        <position position="17"/>
    </location>
</feature>
<dbReference type="NCBIfam" id="TIGR01205">
    <property type="entry name" value="D_ala_D_alaTIGR"/>
    <property type="match status" value="1"/>
</dbReference>
<dbReference type="NCBIfam" id="NF002528">
    <property type="entry name" value="PRK01966.1-4"/>
    <property type="match status" value="1"/>
</dbReference>
<dbReference type="InterPro" id="IPR011095">
    <property type="entry name" value="Dala_Dala_lig_C"/>
</dbReference>
<dbReference type="GO" id="GO:0005524">
    <property type="term" value="F:ATP binding"/>
    <property type="evidence" value="ECO:0007669"/>
    <property type="project" value="UniProtKB-UniRule"/>
</dbReference>
<evidence type="ECO:0000256" key="17">
    <source>
        <dbReference type="ARBA" id="ARBA00060592"/>
    </source>
</evidence>
<keyword evidence="8 21" id="KW-0479">Metal-binding</keyword>
<keyword evidence="6 18" id="KW-0963">Cytoplasm</keyword>
<evidence type="ECO:0000256" key="20">
    <source>
        <dbReference type="PIRSR" id="PIRSR039102-2"/>
    </source>
</evidence>
<comment type="subcellular location">
    <subcellularLocation>
        <location evidence="3 18">Cytoplasm</location>
    </subcellularLocation>
</comment>
<comment type="cofactor">
    <cofactor evidence="1">
        <name>Mn(2+)</name>
        <dbReference type="ChEBI" id="CHEBI:29035"/>
    </cofactor>
</comment>
<dbReference type="Proteomes" id="UP000290819">
    <property type="component" value="Unassembled WGS sequence"/>
</dbReference>
<keyword evidence="10 22" id="KW-0067">ATP-binding</keyword>
<dbReference type="SUPFAM" id="SSF52440">
    <property type="entry name" value="PreATP-grasp domain"/>
    <property type="match status" value="1"/>
</dbReference>
<comment type="function">
    <text evidence="2 18">Cell wall formation.</text>
</comment>
<keyword evidence="25" id="KW-1185">Reference proteome</keyword>
<dbReference type="GO" id="GO:0008716">
    <property type="term" value="F:D-alanine-D-alanine ligase activity"/>
    <property type="evidence" value="ECO:0007669"/>
    <property type="project" value="UniProtKB-UniRule"/>
</dbReference>
<comment type="similarity">
    <text evidence="5 18">Belongs to the D-alanine--D-alanine ligase family.</text>
</comment>
<keyword evidence="7 18" id="KW-0436">Ligase</keyword>
<dbReference type="FunFam" id="3.30.1490.20:FF:000007">
    <property type="entry name" value="D-alanine--D-alanine ligase"/>
    <property type="match status" value="1"/>
</dbReference>
<comment type="pathway">
    <text evidence="4 18">Cell wall biogenesis; peptidoglycan biosynthesis.</text>
</comment>
<dbReference type="Gene3D" id="3.40.50.20">
    <property type="match status" value="1"/>
</dbReference>
<evidence type="ECO:0000256" key="15">
    <source>
        <dbReference type="ARBA" id="ARBA00023316"/>
    </source>
</evidence>
<dbReference type="RefSeq" id="WP_129272437.1">
    <property type="nucleotide sequence ID" value="NZ_MZXW01000024.1"/>
</dbReference>
<evidence type="ECO:0000256" key="9">
    <source>
        <dbReference type="ARBA" id="ARBA00022741"/>
    </source>
</evidence>
<evidence type="ECO:0000256" key="7">
    <source>
        <dbReference type="ARBA" id="ARBA00022598"/>
    </source>
</evidence>
<keyword evidence="11 21" id="KW-0460">Magnesium</keyword>
<dbReference type="Gene3D" id="3.30.470.20">
    <property type="entry name" value="ATP-grasp fold, B domain"/>
    <property type="match status" value="1"/>
</dbReference>
<dbReference type="SUPFAM" id="SSF56059">
    <property type="entry name" value="Glutathione synthetase ATP-binding domain-like"/>
    <property type="match status" value="1"/>
</dbReference>
<name>A0A4Q1UYW1_9BRAD</name>
<dbReference type="Gene3D" id="3.30.1490.20">
    <property type="entry name" value="ATP-grasp fold, A domain"/>
    <property type="match status" value="1"/>
</dbReference>
<feature type="binding site" evidence="20">
    <location>
        <begin position="223"/>
        <end position="230"/>
    </location>
    <ligand>
        <name>ATP</name>
        <dbReference type="ChEBI" id="CHEBI:30616"/>
    </ligand>
</feature>
<protein>
    <recommendedName>
        <fullName evidence="18">D-alanine--D-alanine ligase</fullName>
        <ecNumber evidence="18">6.3.2.4</ecNumber>
    </recommendedName>
    <alternativeName>
        <fullName evidence="18">D-Ala-D-Ala ligase</fullName>
    </alternativeName>
    <alternativeName>
        <fullName evidence="18">D-alanylalanine synthetase</fullName>
    </alternativeName>
</protein>
<feature type="active site" evidence="19">
    <location>
        <position position="193"/>
    </location>
</feature>
<keyword evidence="14 21" id="KW-0464">Manganese</keyword>
<dbReference type="InterPro" id="IPR013815">
    <property type="entry name" value="ATP_grasp_subdomain_1"/>
</dbReference>
<feature type="binding site" evidence="21">
    <location>
        <position position="320"/>
    </location>
    <ligand>
        <name>Mg(2+)</name>
        <dbReference type="ChEBI" id="CHEBI:18420"/>
        <label>2</label>
    </ligand>
</feature>
<feature type="binding site" evidence="21">
    <location>
        <position position="322"/>
    </location>
    <ligand>
        <name>Mg(2+)</name>
        <dbReference type="ChEBI" id="CHEBI:18420"/>
        <label>2</label>
    </ligand>
</feature>
<dbReference type="PIRSF" id="PIRSF039102">
    <property type="entry name" value="Ddl/VanB"/>
    <property type="match status" value="1"/>
</dbReference>